<dbReference type="Proteomes" id="UP001150581">
    <property type="component" value="Unassembled WGS sequence"/>
</dbReference>
<sequence length="334" mass="37798">ECKPVSSTGTKKANKENIQQLKMGLANITGKYEEIRTDYGAAIQQHEQIRADDQATIQQPKQDLAHANAANEETRTRTAESEAARAKDKATIERPEQHIEQTNADDNALIERIQRDYMYATIAHEHDRVDDCEMFEQEREDDWAMFKQASDADWAMFEQAKQDFGRKNATNKQVRANHCTKIQQLEQDLAHATAANNQTCTRAVKLKATRANDNAMIQQVNQVLIDAETVYAPKYDKAMEEISGLRRDLAERNICIGSLMTNCILAENKVAALQVQLKKAEKQMTTEHTTNMHMLGIIRKAGHDLDVTRKDAETERQLALELAKCGCRTPDSQI</sequence>
<keyword evidence="2" id="KW-1185">Reference proteome</keyword>
<comment type="caution">
    <text evidence="1">The sequence shown here is derived from an EMBL/GenBank/DDBJ whole genome shotgun (WGS) entry which is preliminary data.</text>
</comment>
<organism evidence="1 2">
    <name type="scientific">Kickxella alabastrina</name>
    <dbReference type="NCBI Taxonomy" id="61397"/>
    <lineage>
        <taxon>Eukaryota</taxon>
        <taxon>Fungi</taxon>
        <taxon>Fungi incertae sedis</taxon>
        <taxon>Zoopagomycota</taxon>
        <taxon>Kickxellomycotina</taxon>
        <taxon>Kickxellomycetes</taxon>
        <taxon>Kickxellales</taxon>
        <taxon>Kickxellaceae</taxon>
        <taxon>Kickxella</taxon>
    </lineage>
</organism>
<dbReference type="EMBL" id="JANBPG010002272">
    <property type="protein sequence ID" value="KAJ1886383.1"/>
    <property type="molecule type" value="Genomic_DNA"/>
</dbReference>
<evidence type="ECO:0000313" key="1">
    <source>
        <dbReference type="EMBL" id="KAJ1886383.1"/>
    </source>
</evidence>
<protein>
    <submittedName>
        <fullName evidence="1">Uncharacterized protein</fullName>
    </submittedName>
</protein>
<evidence type="ECO:0000313" key="2">
    <source>
        <dbReference type="Proteomes" id="UP001150581"/>
    </source>
</evidence>
<reference evidence="1" key="1">
    <citation type="submission" date="2022-07" db="EMBL/GenBank/DDBJ databases">
        <title>Phylogenomic reconstructions and comparative analyses of Kickxellomycotina fungi.</title>
        <authorList>
            <person name="Reynolds N.K."/>
            <person name="Stajich J.E."/>
            <person name="Barry K."/>
            <person name="Grigoriev I.V."/>
            <person name="Crous P."/>
            <person name="Smith M.E."/>
        </authorList>
    </citation>
    <scope>NUCLEOTIDE SEQUENCE</scope>
    <source>
        <strain evidence="1">Benny 63K</strain>
    </source>
</reference>
<name>A0ACC1I382_9FUNG</name>
<accession>A0ACC1I382</accession>
<gene>
    <name evidence="1" type="ORF">LPJ66_009658</name>
</gene>
<proteinExistence type="predicted"/>
<feature type="non-terminal residue" evidence="1">
    <location>
        <position position="1"/>
    </location>
</feature>